<evidence type="ECO:0000256" key="2">
    <source>
        <dbReference type="ARBA" id="ARBA00022723"/>
    </source>
</evidence>
<accession>A0ABD3N7K5</accession>
<keyword evidence="7" id="KW-1185">Reference proteome</keyword>
<evidence type="ECO:0000313" key="6">
    <source>
        <dbReference type="EMBL" id="KAL3772021.1"/>
    </source>
</evidence>
<feature type="region of interest" description="Disordered" evidence="4">
    <location>
        <begin position="54"/>
        <end position="142"/>
    </location>
</feature>
<evidence type="ECO:0000259" key="5">
    <source>
        <dbReference type="PROSITE" id="PS51792"/>
    </source>
</evidence>
<keyword evidence="2" id="KW-0479">Metal-binding</keyword>
<feature type="compositionally biased region" description="Low complexity" evidence="4">
    <location>
        <begin position="366"/>
        <end position="379"/>
    </location>
</feature>
<dbReference type="PANTHER" id="PTHR13848">
    <property type="entry name" value="PROTEIN YIPPEE-LIKE CG15309-RELATED"/>
    <property type="match status" value="1"/>
</dbReference>
<comment type="caution">
    <text evidence="6">The sequence shown here is derived from an EMBL/GenBank/DDBJ whole genome shotgun (WGS) entry which is preliminary data.</text>
</comment>
<reference evidence="6 7" key="1">
    <citation type="submission" date="2024-10" db="EMBL/GenBank/DDBJ databases">
        <title>Updated reference genomes for cyclostephanoid diatoms.</title>
        <authorList>
            <person name="Roberts W.R."/>
            <person name="Alverson A.J."/>
        </authorList>
    </citation>
    <scope>NUCLEOTIDE SEQUENCE [LARGE SCALE GENOMIC DNA]</scope>
    <source>
        <strain evidence="6 7">AJA232-27</strain>
    </source>
</reference>
<evidence type="ECO:0000256" key="3">
    <source>
        <dbReference type="ARBA" id="ARBA00022833"/>
    </source>
</evidence>
<organism evidence="6 7">
    <name type="scientific">Discostella pseudostelligera</name>
    <dbReference type="NCBI Taxonomy" id="259834"/>
    <lineage>
        <taxon>Eukaryota</taxon>
        <taxon>Sar</taxon>
        <taxon>Stramenopiles</taxon>
        <taxon>Ochrophyta</taxon>
        <taxon>Bacillariophyta</taxon>
        <taxon>Coscinodiscophyceae</taxon>
        <taxon>Thalassiosirophycidae</taxon>
        <taxon>Stephanodiscales</taxon>
        <taxon>Stephanodiscaceae</taxon>
        <taxon>Discostella</taxon>
    </lineage>
</organism>
<proteinExistence type="inferred from homology"/>
<dbReference type="GO" id="GO:0046872">
    <property type="term" value="F:metal ion binding"/>
    <property type="evidence" value="ECO:0007669"/>
    <property type="project" value="UniProtKB-KW"/>
</dbReference>
<dbReference type="InterPro" id="IPR039058">
    <property type="entry name" value="Yippee_fam"/>
</dbReference>
<dbReference type="Pfam" id="PF03226">
    <property type="entry name" value="Yippee-Mis18"/>
    <property type="match status" value="1"/>
</dbReference>
<feature type="compositionally biased region" description="Low complexity" evidence="4">
    <location>
        <begin position="88"/>
        <end position="116"/>
    </location>
</feature>
<dbReference type="AlphaFoldDB" id="A0ABD3N7K5"/>
<evidence type="ECO:0000313" key="7">
    <source>
        <dbReference type="Proteomes" id="UP001530293"/>
    </source>
</evidence>
<sequence>MAAYQTWQNSTFRRMPAAEAASSPTADGRDVAGIMQQHDRNHQVVANSDIIKSSYSRSESSNSVVPAVSEGISPICTSNSSGGRGGESDTTTTTSPTATRTKGTSKITVGSSSGRRGVPRRILTPDHQHPIHHRTSTISSKESRKALFENDAMVYLDGPQVYTCMNCRTHLTSHDDIISKSFHGRNGRAYLFDQCVNITTGPPEDRILITGLHTVSDISCKRCQELIGWTYAKAYEPSQKYKEGKYIIEKIHLHLEESDYYTVDRPAGERGDKWQVRSMSWGSEESHRGFRCISISSTSGSGSWSAVGGSYHHAGTMNRMGSPTLPGVGATGSYYSRGRSASMGARSSPQTPPAPRQSSNSPGVASVMSSVSKSPRSPSDIIYEY</sequence>
<feature type="compositionally biased region" description="Low complexity" evidence="4">
    <location>
        <begin position="54"/>
        <end position="63"/>
    </location>
</feature>
<dbReference type="InterPro" id="IPR034751">
    <property type="entry name" value="Yippee"/>
</dbReference>
<dbReference type="Proteomes" id="UP001530293">
    <property type="component" value="Unassembled WGS sequence"/>
</dbReference>
<gene>
    <name evidence="6" type="ORF">ACHAWU_008043</name>
</gene>
<name>A0ABD3N7K5_9STRA</name>
<dbReference type="EMBL" id="JALLBG020000017">
    <property type="protein sequence ID" value="KAL3772021.1"/>
    <property type="molecule type" value="Genomic_DNA"/>
</dbReference>
<dbReference type="InterPro" id="IPR004910">
    <property type="entry name" value="Yippee/Mis18/Cereblon"/>
</dbReference>
<evidence type="ECO:0000256" key="1">
    <source>
        <dbReference type="ARBA" id="ARBA00005613"/>
    </source>
</evidence>
<evidence type="ECO:0000256" key="4">
    <source>
        <dbReference type="SAM" id="MobiDB-lite"/>
    </source>
</evidence>
<feature type="region of interest" description="Disordered" evidence="4">
    <location>
        <begin position="319"/>
        <end position="385"/>
    </location>
</feature>
<keyword evidence="3" id="KW-0862">Zinc</keyword>
<feature type="domain" description="Yippee" evidence="5">
    <location>
        <begin position="160"/>
        <end position="257"/>
    </location>
</feature>
<feature type="compositionally biased region" description="Low complexity" evidence="4">
    <location>
        <begin position="336"/>
        <end position="348"/>
    </location>
</feature>
<comment type="similarity">
    <text evidence="1">Belongs to the yippee family.</text>
</comment>
<protein>
    <recommendedName>
        <fullName evidence="5">Yippee domain-containing protein</fullName>
    </recommendedName>
</protein>
<dbReference type="PROSITE" id="PS51792">
    <property type="entry name" value="YIPPEE"/>
    <property type="match status" value="1"/>
</dbReference>